<protein>
    <submittedName>
        <fullName evidence="1">Amidophosphoribosyltransferase</fullName>
    </submittedName>
</protein>
<keyword evidence="2" id="KW-1185">Reference proteome</keyword>
<accession>A0ACC5ZT48</accession>
<evidence type="ECO:0000313" key="1">
    <source>
        <dbReference type="EMBL" id="MCM2560946.1"/>
    </source>
</evidence>
<dbReference type="Proteomes" id="UP001203036">
    <property type="component" value="Unassembled WGS sequence"/>
</dbReference>
<organism evidence="1 2">
    <name type="scientific">Lutimaribacter degradans</name>
    <dbReference type="NCBI Taxonomy" id="2945989"/>
    <lineage>
        <taxon>Bacteria</taxon>
        <taxon>Pseudomonadati</taxon>
        <taxon>Pseudomonadota</taxon>
        <taxon>Alphaproteobacteria</taxon>
        <taxon>Rhodobacterales</taxon>
        <taxon>Roseobacteraceae</taxon>
        <taxon>Lutimaribacter</taxon>
    </lineage>
</organism>
<proteinExistence type="predicted"/>
<comment type="caution">
    <text evidence="1">The sequence shown here is derived from an EMBL/GenBank/DDBJ whole genome shotgun (WGS) entry which is preliminary data.</text>
</comment>
<gene>
    <name evidence="1" type="ORF">M8744_02195</name>
</gene>
<reference evidence="1" key="1">
    <citation type="submission" date="2022-06" db="EMBL/GenBank/DDBJ databases">
        <title>Lutimaribacter sp. EGI FJ00013, a novel bacterium isolated from a salt lake sediment enrichment.</title>
        <authorList>
            <person name="Gao L."/>
            <person name="Fang B.-Z."/>
            <person name="Li W.-J."/>
        </authorList>
    </citation>
    <scope>NUCLEOTIDE SEQUENCE</scope>
    <source>
        <strain evidence="1">EGI FJ00013</strain>
    </source>
</reference>
<sequence length="86" mass="9191">MANSTQTSQKVAEIATNSIRMSRDAMLIGTFGHEADSTALLRLPSGRVKRVQIGDRVAGLRVTAIMPGQLQATKRGQPVTLTMPGQ</sequence>
<name>A0ACC5ZT48_9RHOB</name>
<evidence type="ECO:0000313" key="2">
    <source>
        <dbReference type="Proteomes" id="UP001203036"/>
    </source>
</evidence>
<dbReference type="EMBL" id="JAMQGO010000001">
    <property type="protein sequence ID" value="MCM2560946.1"/>
    <property type="molecule type" value="Genomic_DNA"/>
</dbReference>